<evidence type="ECO:0000256" key="6">
    <source>
        <dbReference type="ARBA" id="ARBA00022989"/>
    </source>
</evidence>
<evidence type="ECO:0000256" key="2">
    <source>
        <dbReference type="ARBA" id="ARBA00010145"/>
    </source>
</evidence>
<feature type="transmembrane region" description="Helical" evidence="8">
    <location>
        <begin position="247"/>
        <end position="268"/>
    </location>
</feature>
<dbReference type="PANTHER" id="PTHR36838:SF1">
    <property type="entry name" value="SLR1864 PROTEIN"/>
    <property type="match status" value="1"/>
</dbReference>
<keyword evidence="5 8" id="KW-0812">Transmembrane</keyword>
<dbReference type="PANTHER" id="PTHR36838">
    <property type="entry name" value="AUXIN EFFLUX CARRIER FAMILY PROTEIN"/>
    <property type="match status" value="1"/>
</dbReference>
<keyword evidence="3" id="KW-0813">Transport</keyword>
<evidence type="ECO:0000256" key="3">
    <source>
        <dbReference type="ARBA" id="ARBA00022448"/>
    </source>
</evidence>
<proteinExistence type="inferred from homology"/>
<evidence type="ECO:0000256" key="8">
    <source>
        <dbReference type="SAM" id="Phobius"/>
    </source>
</evidence>
<feature type="transmembrane region" description="Helical" evidence="8">
    <location>
        <begin position="218"/>
        <end position="241"/>
    </location>
</feature>
<keyword evidence="4" id="KW-1003">Cell membrane</keyword>
<evidence type="ECO:0000313" key="9">
    <source>
        <dbReference type="EMBL" id="MBC5682710.1"/>
    </source>
</evidence>
<sequence length="300" mass="33404">MIVATVFGKIISIFIIMIVGVICCKMGIIDDYTKQRLSRLSTLVVNPILIFTSFQMEYDSELLKKMSLLFVLAVISYLISIMIGHFLLHEREGYDLSIEKFAVIYDNCGFIGVPLGYALFGNIGVIYATVFVAVFHIFCWTHGIMLLDKGGFQLKKLINPCLIAVIAGMVFFIFQIRLPESIDFAMGAIGDMNTPLAMLLSGAIMTQLNFKEVLIKRRLFFVALLRLIVSAGLFCLLLRFLPIDDQMRTVAAVTAACPAGAMTITMAIMYEHDDHYATELFTVTTLLSILTMPLCMLIAG</sequence>
<dbReference type="Pfam" id="PF03547">
    <property type="entry name" value="Mem_trans"/>
    <property type="match status" value="2"/>
</dbReference>
<evidence type="ECO:0000256" key="7">
    <source>
        <dbReference type="ARBA" id="ARBA00023136"/>
    </source>
</evidence>
<dbReference type="InterPro" id="IPR038770">
    <property type="entry name" value="Na+/solute_symporter_sf"/>
</dbReference>
<dbReference type="Gene3D" id="1.20.1530.20">
    <property type="match status" value="1"/>
</dbReference>
<feature type="transmembrane region" description="Helical" evidence="8">
    <location>
        <begin position="101"/>
        <end position="120"/>
    </location>
</feature>
<dbReference type="EMBL" id="JACOPE010000001">
    <property type="protein sequence ID" value="MBC5682710.1"/>
    <property type="molecule type" value="Genomic_DNA"/>
</dbReference>
<dbReference type="Proteomes" id="UP000631576">
    <property type="component" value="Unassembled WGS sequence"/>
</dbReference>
<organism evidence="9 10">
    <name type="scientific">Ruminococcus hominis</name>
    <dbReference type="NCBI Taxonomy" id="2763065"/>
    <lineage>
        <taxon>Bacteria</taxon>
        <taxon>Bacillati</taxon>
        <taxon>Bacillota</taxon>
        <taxon>Clostridia</taxon>
        <taxon>Eubacteriales</taxon>
        <taxon>Oscillospiraceae</taxon>
        <taxon>Ruminococcus</taxon>
    </lineage>
</organism>
<feature type="transmembrane region" description="Helical" evidence="8">
    <location>
        <begin position="68"/>
        <end position="89"/>
    </location>
</feature>
<keyword evidence="6 8" id="KW-1133">Transmembrane helix</keyword>
<reference evidence="9 10" key="1">
    <citation type="submission" date="2020-08" db="EMBL/GenBank/DDBJ databases">
        <title>Genome public.</title>
        <authorList>
            <person name="Liu C."/>
            <person name="Sun Q."/>
        </authorList>
    </citation>
    <scope>NUCLEOTIDE SEQUENCE [LARGE SCALE GENOMIC DNA]</scope>
    <source>
        <strain evidence="9 10">NSJ-13</strain>
    </source>
</reference>
<comment type="caution">
    <text evidence="9">The sequence shown here is derived from an EMBL/GenBank/DDBJ whole genome shotgun (WGS) entry which is preliminary data.</text>
</comment>
<evidence type="ECO:0000256" key="1">
    <source>
        <dbReference type="ARBA" id="ARBA00004651"/>
    </source>
</evidence>
<gene>
    <name evidence="9" type="ORF">H8S40_03850</name>
</gene>
<comment type="subcellular location">
    <subcellularLocation>
        <location evidence="1">Cell membrane</location>
        <topology evidence="1">Multi-pass membrane protein</topology>
    </subcellularLocation>
</comment>
<protein>
    <submittedName>
        <fullName evidence="9">AEC family transporter</fullName>
    </submittedName>
</protein>
<keyword evidence="10" id="KW-1185">Reference proteome</keyword>
<evidence type="ECO:0000256" key="5">
    <source>
        <dbReference type="ARBA" id="ARBA00022692"/>
    </source>
</evidence>
<evidence type="ECO:0000256" key="4">
    <source>
        <dbReference type="ARBA" id="ARBA00022475"/>
    </source>
</evidence>
<keyword evidence="7 8" id="KW-0472">Membrane</keyword>
<comment type="similarity">
    <text evidence="2">Belongs to the auxin efflux carrier (TC 2.A.69) family.</text>
</comment>
<feature type="transmembrane region" description="Helical" evidence="8">
    <location>
        <begin position="157"/>
        <end position="178"/>
    </location>
</feature>
<evidence type="ECO:0000313" key="10">
    <source>
        <dbReference type="Proteomes" id="UP000631576"/>
    </source>
</evidence>
<name>A0ABR7G5I8_9FIRM</name>
<feature type="transmembrane region" description="Helical" evidence="8">
    <location>
        <begin position="6"/>
        <end position="28"/>
    </location>
</feature>
<feature type="transmembrane region" description="Helical" evidence="8">
    <location>
        <begin position="126"/>
        <end position="145"/>
    </location>
</feature>
<accession>A0ABR7G5I8</accession>
<feature type="transmembrane region" description="Helical" evidence="8">
    <location>
        <begin position="280"/>
        <end position="299"/>
    </location>
</feature>
<dbReference type="InterPro" id="IPR004776">
    <property type="entry name" value="Mem_transp_PIN-like"/>
</dbReference>
<dbReference type="RefSeq" id="WP_186864595.1">
    <property type="nucleotide sequence ID" value="NZ_JACOPE010000001.1"/>
</dbReference>